<keyword evidence="3" id="KW-1185">Reference proteome</keyword>
<gene>
    <name evidence="2" type="ORF">CXB77_15460</name>
</gene>
<proteinExistence type="predicted"/>
<protein>
    <submittedName>
        <fullName evidence="2">Green heme protein</fullName>
    </submittedName>
</protein>
<evidence type="ECO:0000313" key="3">
    <source>
        <dbReference type="Proteomes" id="UP000239936"/>
    </source>
</evidence>
<feature type="signal peptide" evidence="1">
    <location>
        <begin position="1"/>
        <end position="25"/>
    </location>
</feature>
<name>A0A2S7XQ41_9GAMM</name>
<feature type="chain" id="PRO_5015689637" evidence="1">
    <location>
        <begin position="26"/>
        <end position="95"/>
    </location>
</feature>
<comment type="caution">
    <text evidence="2">The sequence shown here is derived from an EMBL/GenBank/DDBJ whole genome shotgun (WGS) entry which is preliminary data.</text>
</comment>
<sequence length="95" mass="11268">MFRLHRILSYLAMICCVTFSASVFAADSAENLYQTNCLQCHSTEIYTRAMHRINAFDMLERQVKRCELSLGLQWFDKDIHAVAVYLNEHFYHFLR</sequence>
<organism evidence="2 3">
    <name type="scientific">Chromatium okenii</name>
    <dbReference type="NCBI Taxonomy" id="61644"/>
    <lineage>
        <taxon>Bacteria</taxon>
        <taxon>Pseudomonadati</taxon>
        <taxon>Pseudomonadota</taxon>
        <taxon>Gammaproteobacteria</taxon>
        <taxon>Chromatiales</taxon>
        <taxon>Chromatiaceae</taxon>
        <taxon>Chromatium</taxon>
    </lineage>
</organism>
<dbReference type="GO" id="GO:0020037">
    <property type="term" value="F:heme binding"/>
    <property type="evidence" value="ECO:0007669"/>
    <property type="project" value="InterPro"/>
</dbReference>
<dbReference type="OrthoDB" id="9796294at2"/>
<dbReference type="GO" id="GO:0009055">
    <property type="term" value="F:electron transfer activity"/>
    <property type="evidence" value="ECO:0007669"/>
    <property type="project" value="InterPro"/>
</dbReference>
<dbReference type="InterPro" id="IPR036909">
    <property type="entry name" value="Cyt_c-like_dom_sf"/>
</dbReference>
<dbReference type="AlphaFoldDB" id="A0A2S7XQ41"/>
<keyword evidence="1" id="KW-0732">Signal</keyword>
<accession>A0A2S7XQ41</accession>
<evidence type="ECO:0000256" key="1">
    <source>
        <dbReference type="SAM" id="SignalP"/>
    </source>
</evidence>
<reference evidence="2 3" key="1">
    <citation type="submission" date="2018-01" db="EMBL/GenBank/DDBJ databases">
        <title>The complete genome sequence of Chromatium okenii LaCa, a purple sulfur bacterium with a turbulent life.</title>
        <authorList>
            <person name="Luedin S.M."/>
            <person name="Liechti N."/>
            <person name="Storelli N."/>
            <person name="Danza F."/>
            <person name="Wittwer M."/>
            <person name="Pothier J.F."/>
            <person name="Tonolla M.A."/>
        </authorList>
    </citation>
    <scope>NUCLEOTIDE SEQUENCE [LARGE SCALE GENOMIC DNA]</scope>
    <source>
        <strain evidence="2 3">LaCa</strain>
    </source>
</reference>
<dbReference type="EMBL" id="PPGH01000037">
    <property type="protein sequence ID" value="PQJ95542.1"/>
    <property type="molecule type" value="Genomic_DNA"/>
</dbReference>
<evidence type="ECO:0000313" key="2">
    <source>
        <dbReference type="EMBL" id="PQJ95542.1"/>
    </source>
</evidence>
<dbReference type="RefSeq" id="WP_105074564.1">
    <property type="nucleotide sequence ID" value="NZ_JAFLKP010000299.1"/>
</dbReference>
<dbReference type="SUPFAM" id="SSF46626">
    <property type="entry name" value="Cytochrome c"/>
    <property type="match status" value="1"/>
</dbReference>
<dbReference type="Proteomes" id="UP000239936">
    <property type="component" value="Unassembled WGS sequence"/>
</dbReference>